<evidence type="ECO:0008006" key="3">
    <source>
        <dbReference type="Google" id="ProtNLM"/>
    </source>
</evidence>
<proteinExistence type="predicted"/>
<organism evidence="1 2">
    <name type="scientific">Roseateles chitinivorans</name>
    <dbReference type="NCBI Taxonomy" id="2917965"/>
    <lineage>
        <taxon>Bacteria</taxon>
        <taxon>Pseudomonadati</taxon>
        <taxon>Pseudomonadota</taxon>
        <taxon>Betaproteobacteria</taxon>
        <taxon>Burkholderiales</taxon>
        <taxon>Sphaerotilaceae</taxon>
        <taxon>Roseateles</taxon>
    </lineage>
</organism>
<dbReference type="EMBL" id="PEOG01000108">
    <property type="protein sequence ID" value="PIM50679.1"/>
    <property type="molecule type" value="Genomic_DNA"/>
</dbReference>
<reference evidence="1 2" key="1">
    <citation type="submission" date="2017-11" db="EMBL/GenBank/DDBJ databases">
        <title>Draft genome sequence of Mitsuaria sp. HWN-4.</title>
        <authorList>
            <person name="Gundlapally S.R."/>
        </authorList>
    </citation>
    <scope>NUCLEOTIDE SEQUENCE [LARGE SCALE GENOMIC DNA]</scope>
    <source>
        <strain evidence="1 2">HWN-4</strain>
    </source>
</reference>
<accession>A0A2G9C564</accession>
<sequence>MDARRITAKTLGAAALGVFACLPPVFGCAIEGEYRMSWVKTHGGGPLPELRIVLSGVPAQDREVLDGMPAESAADCRWHVQSSRPVSDRYFVKVADIGRAKLDALFASARPALDCYQNDLAVICRNPSGEPLTAVCSRERGTHPLIDPANGIDWLVEHFCSVSGSEREDFEIARRIDVPAAELIGAVGYQGIFRLERIQK</sequence>
<protein>
    <recommendedName>
        <fullName evidence="3">Lipoprotein</fullName>
    </recommendedName>
</protein>
<evidence type="ECO:0000313" key="2">
    <source>
        <dbReference type="Proteomes" id="UP000231501"/>
    </source>
</evidence>
<gene>
    <name evidence="1" type="ORF">CS062_23700</name>
</gene>
<comment type="caution">
    <text evidence="1">The sequence shown here is derived from an EMBL/GenBank/DDBJ whole genome shotgun (WGS) entry which is preliminary data.</text>
</comment>
<dbReference type="PROSITE" id="PS51257">
    <property type="entry name" value="PROKAR_LIPOPROTEIN"/>
    <property type="match status" value="1"/>
</dbReference>
<evidence type="ECO:0000313" key="1">
    <source>
        <dbReference type="EMBL" id="PIM50679.1"/>
    </source>
</evidence>
<name>A0A2G9C564_9BURK</name>
<dbReference type="AlphaFoldDB" id="A0A2G9C564"/>
<keyword evidence="2" id="KW-1185">Reference proteome</keyword>
<dbReference type="Proteomes" id="UP000231501">
    <property type="component" value="Unassembled WGS sequence"/>
</dbReference>